<reference evidence="3 4" key="1">
    <citation type="submission" date="2020-02" db="EMBL/GenBank/DDBJ databases">
        <title>Sequencing the genomes of 1000 actinobacteria strains.</title>
        <authorList>
            <person name="Klenk H.-P."/>
        </authorList>
    </citation>
    <scope>NUCLEOTIDE SEQUENCE [LARGE SCALE GENOMIC DNA]</scope>
    <source>
        <strain evidence="3 4">DSM 27960</strain>
    </source>
</reference>
<accession>A0A7X5R448</accession>
<gene>
    <name evidence="3" type="ORF">FHX76_003142</name>
</gene>
<keyword evidence="2" id="KW-0812">Transmembrane</keyword>
<name>A0A7X5R448_9MICO</name>
<dbReference type="AlphaFoldDB" id="A0A7X5R448"/>
<organism evidence="3 4">
    <name type="scientific">Lysinibacter cavernae</name>
    <dbReference type="NCBI Taxonomy" id="1640652"/>
    <lineage>
        <taxon>Bacteria</taxon>
        <taxon>Bacillati</taxon>
        <taxon>Actinomycetota</taxon>
        <taxon>Actinomycetes</taxon>
        <taxon>Micrococcales</taxon>
        <taxon>Microbacteriaceae</taxon>
        <taxon>Lysinibacter</taxon>
    </lineage>
</organism>
<evidence type="ECO:0000313" key="3">
    <source>
        <dbReference type="EMBL" id="NIH55227.1"/>
    </source>
</evidence>
<keyword evidence="4" id="KW-1185">Reference proteome</keyword>
<comment type="caution">
    <text evidence="3">The sequence shown here is derived from an EMBL/GenBank/DDBJ whole genome shotgun (WGS) entry which is preliminary data.</text>
</comment>
<evidence type="ECO:0000256" key="2">
    <source>
        <dbReference type="SAM" id="Phobius"/>
    </source>
</evidence>
<evidence type="ECO:0000313" key="4">
    <source>
        <dbReference type="Proteomes" id="UP000541033"/>
    </source>
</evidence>
<keyword evidence="2" id="KW-0472">Membrane</keyword>
<protein>
    <submittedName>
        <fullName evidence="3">Flp pilus assembly pilin Flp</fullName>
    </submittedName>
</protein>
<keyword evidence="2" id="KW-1133">Transmembrane helix</keyword>
<feature type="region of interest" description="Disordered" evidence="1">
    <location>
        <begin position="14"/>
        <end position="34"/>
    </location>
</feature>
<dbReference type="Proteomes" id="UP000541033">
    <property type="component" value="Unassembled WGS sequence"/>
</dbReference>
<dbReference type="Pfam" id="PF14029">
    <property type="entry name" value="DUF4244"/>
    <property type="match status" value="1"/>
</dbReference>
<dbReference type="EMBL" id="JAAMOX010000003">
    <property type="protein sequence ID" value="NIH55227.1"/>
    <property type="molecule type" value="Genomic_DNA"/>
</dbReference>
<evidence type="ECO:0000256" key="1">
    <source>
        <dbReference type="SAM" id="MobiDB-lite"/>
    </source>
</evidence>
<dbReference type="RefSeq" id="WP_167152229.1">
    <property type="nucleotide sequence ID" value="NZ_JAAMOX010000003.1"/>
</dbReference>
<dbReference type="InterPro" id="IPR025338">
    <property type="entry name" value="DUF4244"/>
</dbReference>
<sequence length="123" mass="13187">MSITYLPTSKLQHPSYATNRARQRPTAASRGASGSALFCEQISRVAKADARPALLRVVHRVTHTVRFKLRELLQDERGAATAEYAVVVMAAVGFAGLLVVILRGNEIKAMLTELVKSALGAAG</sequence>
<proteinExistence type="predicted"/>
<feature type="transmembrane region" description="Helical" evidence="2">
    <location>
        <begin position="84"/>
        <end position="102"/>
    </location>
</feature>